<evidence type="ECO:0000313" key="1">
    <source>
        <dbReference type="EMBL" id="EXM38406.1"/>
    </source>
</evidence>
<protein>
    <submittedName>
        <fullName evidence="1">Transposase</fullName>
    </submittedName>
</protein>
<sequence>KTSVSADTRKFLSTSAKRGNEVSCTEDIPRSFIVTFDKEKLDEKICISRISPALKP</sequence>
<dbReference type="AlphaFoldDB" id="A0A011VT15"/>
<dbReference type="EMBL" id="JEOB01000004">
    <property type="protein sequence ID" value="EXM38406.1"/>
    <property type="molecule type" value="Genomic_DNA"/>
</dbReference>
<accession>A0A011VT15</accession>
<feature type="non-terminal residue" evidence="1">
    <location>
        <position position="1"/>
    </location>
</feature>
<dbReference type="PATRIC" id="fig|1341156.4.peg.3561"/>
<proteinExistence type="predicted"/>
<comment type="caution">
    <text evidence="1">The sequence shown here is derived from an EMBL/GenBank/DDBJ whole genome shotgun (WGS) entry which is preliminary data.</text>
</comment>
<organism evidence="1 2">
    <name type="scientific">Ruminococcus albus SY3</name>
    <dbReference type="NCBI Taxonomy" id="1341156"/>
    <lineage>
        <taxon>Bacteria</taxon>
        <taxon>Bacillati</taxon>
        <taxon>Bacillota</taxon>
        <taxon>Clostridia</taxon>
        <taxon>Eubacteriales</taxon>
        <taxon>Oscillospiraceae</taxon>
        <taxon>Ruminococcus</taxon>
    </lineage>
</organism>
<name>A0A011VT15_RUMAL</name>
<evidence type="ECO:0000313" key="2">
    <source>
        <dbReference type="Proteomes" id="UP000021369"/>
    </source>
</evidence>
<gene>
    <name evidence="1" type="ORF">RASY3_19825</name>
</gene>
<reference evidence="1 2" key="1">
    <citation type="submission" date="2013-06" db="EMBL/GenBank/DDBJ databases">
        <title>Rumen cellulosomics: divergent fiber-degrading strategies revealed by comparative genome-wide analysis of six Ruminococcal strains.</title>
        <authorList>
            <person name="Dassa B."/>
            <person name="Borovok I."/>
            <person name="Lamed R."/>
            <person name="Flint H."/>
            <person name="Yeoman C.J."/>
            <person name="White B."/>
            <person name="Bayer E.A."/>
        </authorList>
    </citation>
    <scope>NUCLEOTIDE SEQUENCE [LARGE SCALE GENOMIC DNA]</scope>
    <source>
        <strain evidence="1 2">SY3</strain>
    </source>
</reference>
<keyword evidence="2" id="KW-1185">Reference proteome</keyword>
<dbReference type="Proteomes" id="UP000021369">
    <property type="component" value="Unassembled WGS sequence"/>
</dbReference>